<dbReference type="Gene3D" id="3.30.930.10">
    <property type="entry name" value="Bira Bifunctional Protein, Domain 2"/>
    <property type="match status" value="1"/>
</dbReference>
<dbReference type="PIRSF" id="PIRSF001529">
    <property type="entry name" value="Ser-tRNA-synth_IIa"/>
    <property type="match status" value="1"/>
</dbReference>
<keyword evidence="7 12" id="KW-0067">ATP-binding</keyword>
<dbReference type="OrthoDB" id="9804647at2"/>
<evidence type="ECO:0000313" key="17">
    <source>
        <dbReference type="EMBL" id="VVM68344.1"/>
    </source>
</evidence>
<accession>A0A5E6RHF5</accession>
<comment type="subcellular location">
    <subcellularLocation>
        <location evidence="1 12">Cytoplasm</location>
    </subcellularLocation>
</comment>
<organism evidence="17 18">
    <name type="scientific">Pseudomonas fluorescens</name>
    <dbReference type="NCBI Taxonomy" id="294"/>
    <lineage>
        <taxon>Bacteria</taxon>
        <taxon>Pseudomonadati</taxon>
        <taxon>Pseudomonadota</taxon>
        <taxon>Gammaproteobacteria</taxon>
        <taxon>Pseudomonadales</taxon>
        <taxon>Pseudomonadaceae</taxon>
        <taxon>Pseudomonas</taxon>
    </lineage>
</organism>
<keyword evidence="5 12" id="KW-0436">Ligase</keyword>
<gene>
    <name evidence="12 17" type="primary">serS</name>
    <name evidence="17" type="ORF">PS631_01671</name>
</gene>
<dbReference type="RefSeq" id="WP_101320823.1">
    <property type="nucleotide sequence ID" value="NZ_CABVHF010000003.1"/>
</dbReference>
<evidence type="ECO:0000256" key="15">
    <source>
        <dbReference type="SAM" id="MobiDB-lite"/>
    </source>
</evidence>
<dbReference type="AlphaFoldDB" id="A0A5E6RHF5"/>
<dbReference type="PRINTS" id="PR00981">
    <property type="entry name" value="TRNASYNTHSER"/>
</dbReference>
<dbReference type="PANTHER" id="PTHR43697">
    <property type="entry name" value="SERYL-TRNA SYNTHETASE"/>
    <property type="match status" value="1"/>
</dbReference>
<dbReference type="InterPro" id="IPR002317">
    <property type="entry name" value="Ser-tRNA-ligase_type_1"/>
</dbReference>
<evidence type="ECO:0000256" key="14">
    <source>
        <dbReference type="PIRSR" id="PIRSR001529-2"/>
    </source>
</evidence>
<evidence type="ECO:0000256" key="11">
    <source>
        <dbReference type="ARBA" id="ARBA00048823"/>
    </source>
</evidence>
<evidence type="ECO:0000256" key="13">
    <source>
        <dbReference type="PIRSR" id="PIRSR001529-1"/>
    </source>
</evidence>
<dbReference type="Gene3D" id="1.10.287.40">
    <property type="entry name" value="Serine-tRNA synthetase, tRNA binding domain"/>
    <property type="match status" value="1"/>
</dbReference>
<dbReference type="InterPro" id="IPR010978">
    <property type="entry name" value="tRNA-bd_arm"/>
</dbReference>
<dbReference type="Pfam" id="PF00587">
    <property type="entry name" value="tRNA-synt_2b"/>
    <property type="match status" value="1"/>
</dbReference>
<dbReference type="InterPro" id="IPR033729">
    <property type="entry name" value="SerRS_core"/>
</dbReference>
<dbReference type="Pfam" id="PF02403">
    <property type="entry name" value="Seryl_tRNA_N"/>
    <property type="match status" value="1"/>
</dbReference>
<dbReference type="InterPro" id="IPR015866">
    <property type="entry name" value="Ser-tRNA-synth_1_N"/>
</dbReference>
<dbReference type="InterPro" id="IPR002314">
    <property type="entry name" value="aa-tRNA-synt_IIb"/>
</dbReference>
<dbReference type="PANTHER" id="PTHR43697:SF1">
    <property type="entry name" value="SERINE--TRNA LIGASE"/>
    <property type="match status" value="1"/>
</dbReference>
<comment type="caution">
    <text evidence="12">Lacks conserved residue(s) required for the propagation of feature annotation.</text>
</comment>
<comment type="pathway">
    <text evidence="2 12">Aminoacyl-tRNA biosynthesis; selenocysteinyl-tRNA(Sec) biosynthesis; L-seryl-tRNA(Sec) from L-serine and tRNA(Sec): step 1/1.</text>
</comment>
<evidence type="ECO:0000256" key="6">
    <source>
        <dbReference type="ARBA" id="ARBA00022741"/>
    </source>
</evidence>
<evidence type="ECO:0000256" key="3">
    <source>
        <dbReference type="ARBA" id="ARBA00010728"/>
    </source>
</evidence>
<dbReference type="NCBIfam" id="TIGR00414">
    <property type="entry name" value="serS"/>
    <property type="match status" value="1"/>
</dbReference>
<dbReference type="GO" id="GO:0016260">
    <property type="term" value="P:selenocysteine biosynthetic process"/>
    <property type="evidence" value="ECO:0007669"/>
    <property type="project" value="UniProtKB-UniRule"/>
</dbReference>
<comment type="similarity">
    <text evidence="3 12">Belongs to the class-II aminoacyl-tRNA synthetase family. Type-1 seryl-tRNA synthetase subfamily.</text>
</comment>
<dbReference type="InterPro" id="IPR042103">
    <property type="entry name" value="SerRS_1_N_sf"/>
</dbReference>
<proteinExistence type="inferred from homology"/>
<comment type="subunit">
    <text evidence="12">Homodimer. The tRNA molecule binds across the dimer.</text>
</comment>
<dbReference type="HAMAP" id="MF_00176">
    <property type="entry name" value="Ser_tRNA_synth_type1"/>
    <property type="match status" value="1"/>
</dbReference>
<feature type="domain" description="Aminoacyl-transfer RNA synthetases class-II family profile" evidence="16">
    <location>
        <begin position="171"/>
        <end position="412"/>
    </location>
</feature>
<keyword evidence="8 12" id="KW-0648">Protein biosynthesis</keyword>
<keyword evidence="9 12" id="KW-0030">Aminoacyl-tRNA synthetase</keyword>
<dbReference type="UniPathway" id="UPA00906">
    <property type="reaction ID" value="UER00895"/>
</dbReference>
<dbReference type="EC" id="6.1.1.11" evidence="12"/>
<sequence>MLDAKLLRGQLQEVADRLASRGFSLDVARIESLEERRKAVQTRTEQLQAERNARSKSIGQAKAKGEDIAPLMADVERMANELAAGKTELDEIQAELDGILLTIPNLPDASVPVGADEDGNVEVRRWGTPRAFDFEVKDHVALGEISGGLDFETAAKLSGARFALLRGPIARLHRALAQFMINLHTSEHGYEEAYTPYLVQAPALQGTGQLPKFEEDLFKISREGEADFYLIPTAEVSLTNIVAGEILDAKQMPIKFVAHTPCFRSEAGASGRDTRGMIRQHQFDKVEMVQIVEPSKSMEALEGLTANAERVLQLLELPYRVLALCTGDMGFSAVKTYDLEVWVPSQDKFREISSCSNCGDFQARRMQARWRNPETGKPELVHTLNGSGLAVGRTLVAVLENYQQADGSIRVPEVLKPYMGGVEVIG</sequence>
<dbReference type="SUPFAM" id="SSF55681">
    <property type="entry name" value="Class II aaRS and biotin synthetases"/>
    <property type="match status" value="1"/>
</dbReference>
<evidence type="ECO:0000313" key="18">
    <source>
        <dbReference type="Proteomes" id="UP000399692"/>
    </source>
</evidence>
<evidence type="ECO:0000256" key="9">
    <source>
        <dbReference type="ARBA" id="ARBA00023146"/>
    </source>
</evidence>
<dbReference type="GO" id="GO:0006434">
    <property type="term" value="P:seryl-tRNA aminoacylation"/>
    <property type="evidence" value="ECO:0007669"/>
    <property type="project" value="UniProtKB-UniRule"/>
</dbReference>
<dbReference type="CDD" id="cd00770">
    <property type="entry name" value="SerRS_core"/>
    <property type="match status" value="1"/>
</dbReference>
<dbReference type="GO" id="GO:0004828">
    <property type="term" value="F:serine-tRNA ligase activity"/>
    <property type="evidence" value="ECO:0007669"/>
    <property type="project" value="UniProtKB-UniRule"/>
</dbReference>
<feature type="binding site" evidence="12 14">
    <location>
        <begin position="351"/>
        <end position="354"/>
    </location>
    <ligand>
        <name>ATP</name>
        <dbReference type="ChEBI" id="CHEBI:30616"/>
    </ligand>
</feature>
<evidence type="ECO:0000256" key="7">
    <source>
        <dbReference type="ARBA" id="ARBA00022840"/>
    </source>
</evidence>
<dbReference type="EMBL" id="CABVHF010000003">
    <property type="protein sequence ID" value="VVM68344.1"/>
    <property type="molecule type" value="Genomic_DNA"/>
</dbReference>
<keyword evidence="6 12" id="KW-0547">Nucleotide-binding</keyword>
<evidence type="ECO:0000256" key="5">
    <source>
        <dbReference type="ARBA" id="ARBA00022598"/>
    </source>
</evidence>
<keyword evidence="4 12" id="KW-0963">Cytoplasm</keyword>
<comment type="function">
    <text evidence="12">Catalyzes the attachment of serine to tRNA(Ser). Is also able to aminoacylate tRNA(Sec) with serine, to form the misacylated tRNA L-seryl-tRNA(Sec), which will be further converted into selenocysteinyl-tRNA(Sec).</text>
</comment>
<dbReference type="GO" id="GO:0005524">
    <property type="term" value="F:ATP binding"/>
    <property type="evidence" value="ECO:0007669"/>
    <property type="project" value="UniProtKB-UniRule"/>
</dbReference>
<evidence type="ECO:0000259" key="16">
    <source>
        <dbReference type="PROSITE" id="PS50862"/>
    </source>
</evidence>
<evidence type="ECO:0000256" key="2">
    <source>
        <dbReference type="ARBA" id="ARBA00005045"/>
    </source>
</evidence>
<feature type="binding site" evidence="13">
    <location>
        <position position="385"/>
    </location>
    <ligand>
        <name>L-serine</name>
        <dbReference type="ChEBI" id="CHEBI:33384"/>
    </ligand>
</feature>
<dbReference type="SUPFAM" id="SSF46589">
    <property type="entry name" value="tRNA-binding arm"/>
    <property type="match status" value="1"/>
</dbReference>
<feature type="binding site" evidence="12">
    <location>
        <position position="387"/>
    </location>
    <ligand>
        <name>L-serine</name>
        <dbReference type="ChEBI" id="CHEBI:33384"/>
    </ligand>
</feature>
<feature type="binding site" evidence="12">
    <location>
        <begin position="233"/>
        <end position="235"/>
    </location>
    <ligand>
        <name>L-serine</name>
        <dbReference type="ChEBI" id="CHEBI:33384"/>
    </ligand>
</feature>
<protein>
    <recommendedName>
        <fullName evidence="12">Serine--tRNA ligase</fullName>
        <ecNumber evidence="12">6.1.1.11</ecNumber>
    </recommendedName>
    <alternativeName>
        <fullName evidence="12">Seryl-tRNA synthetase</fullName>
        <shortName evidence="12">SerRS</shortName>
    </alternativeName>
    <alternativeName>
        <fullName evidence="12">Seryl-tRNA(Ser/Sec) synthetase</fullName>
    </alternativeName>
</protein>
<evidence type="ECO:0000256" key="1">
    <source>
        <dbReference type="ARBA" id="ARBA00004496"/>
    </source>
</evidence>
<feature type="region of interest" description="Disordered" evidence="15">
    <location>
        <begin position="43"/>
        <end position="62"/>
    </location>
</feature>
<name>A0A5E6RHF5_PSEFL</name>
<comment type="catalytic activity">
    <reaction evidence="10 12">
        <text>tRNA(Sec) + L-serine + ATP = L-seryl-tRNA(Sec) + AMP + diphosphate + H(+)</text>
        <dbReference type="Rhea" id="RHEA:42580"/>
        <dbReference type="Rhea" id="RHEA-COMP:9742"/>
        <dbReference type="Rhea" id="RHEA-COMP:10128"/>
        <dbReference type="ChEBI" id="CHEBI:15378"/>
        <dbReference type="ChEBI" id="CHEBI:30616"/>
        <dbReference type="ChEBI" id="CHEBI:33019"/>
        <dbReference type="ChEBI" id="CHEBI:33384"/>
        <dbReference type="ChEBI" id="CHEBI:78442"/>
        <dbReference type="ChEBI" id="CHEBI:78533"/>
        <dbReference type="ChEBI" id="CHEBI:456215"/>
        <dbReference type="EC" id="6.1.1.11"/>
    </reaction>
</comment>
<comment type="domain">
    <text evidence="12">Consists of two distinct domains, a catalytic core and a N-terminal extension that is involved in tRNA binding.</text>
</comment>
<dbReference type="InterPro" id="IPR045864">
    <property type="entry name" value="aa-tRNA-synth_II/BPL/LPL"/>
</dbReference>
<feature type="binding site" evidence="12 14">
    <location>
        <begin position="264"/>
        <end position="266"/>
    </location>
    <ligand>
        <name>ATP</name>
        <dbReference type="ChEBI" id="CHEBI:30616"/>
    </ligand>
</feature>
<reference evidence="17 18" key="1">
    <citation type="submission" date="2019-09" db="EMBL/GenBank/DDBJ databases">
        <authorList>
            <person name="Chandra G."/>
            <person name="Truman W A."/>
        </authorList>
    </citation>
    <scope>NUCLEOTIDE SEQUENCE [LARGE SCALE GENOMIC DNA]</scope>
    <source>
        <strain evidence="17">PS631</strain>
    </source>
</reference>
<dbReference type="InterPro" id="IPR006195">
    <property type="entry name" value="aa-tRNA-synth_II"/>
</dbReference>
<evidence type="ECO:0000256" key="4">
    <source>
        <dbReference type="ARBA" id="ARBA00022490"/>
    </source>
</evidence>
<comment type="catalytic activity">
    <reaction evidence="11 12">
        <text>tRNA(Ser) + L-serine + ATP = L-seryl-tRNA(Ser) + AMP + diphosphate + H(+)</text>
        <dbReference type="Rhea" id="RHEA:12292"/>
        <dbReference type="Rhea" id="RHEA-COMP:9669"/>
        <dbReference type="Rhea" id="RHEA-COMP:9703"/>
        <dbReference type="ChEBI" id="CHEBI:15378"/>
        <dbReference type="ChEBI" id="CHEBI:30616"/>
        <dbReference type="ChEBI" id="CHEBI:33019"/>
        <dbReference type="ChEBI" id="CHEBI:33384"/>
        <dbReference type="ChEBI" id="CHEBI:78442"/>
        <dbReference type="ChEBI" id="CHEBI:78533"/>
        <dbReference type="ChEBI" id="CHEBI:456215"/>
        <dbReference type="EC" id="6.1.1.11"/>
    </reaction>
</comment>
<feature type="binding site" evidence="12 13">
    <location>
        <position position="287"/>
    </location>
    <ligand>
        <name>L-serine</name>
        <dbReference type="ChEBI" id="CHEBI:33384"/>
    </ligand>
</feature>
<dbReference type="PROSITE" id="PS50862">
    <property type="entry name" value="AA_TRNA_LIGASE_II"/>
    <property type="match status" value="1"/>
</dbReference>
<dbReference type="GO" id="GO:0005737">
    <property type="term" value="C:cytoplasm"/>
    <property type="evidence" value="ECO:0007669"/>
    <property type="project" value="UniProtKB-SubCell"/>
</dbReference>
<evidence type="ECO:0000256" key="10">
    <source>
        <dbReference type="ARBA" id="ARBA00047929"/>
    </source>
</evidence>
<evidence type="ECO:0000256" key="8">
    <source>
        <dbReference type="ARBA" id="ARBA00022917"/>
    </source>
</evidence>
<feature type="binding site" evidence="13">
    <location>
        <position position="233"/>
    </location>
    <ligand>
        <name>L-serine</name>
        <dbReference type="ChEBI" id="CHEBI:33384"/>
    </ligand>
</feature>
<evidence type="ECO:0000256" key="12">
    <source>
        <dbReference type="HAMAP-Rule" id="MF_00176"/>
    </source>
</evidence>
<dbReference type="Proteomes" id="UP000399692">
    <property type="component" value="Unassembled WGS sequence"/>
</dbReference>
<feature type="binding site" evidence="13">
    <location>
        <position position="264"/>
    </location>
    <ligand>
        <name>L-serine</name>
        <dbReference type="ChEBI" id="CHEBI:33384"/>
    </ligand>
</feature>